<sequence length="278" mass="31859">MGKKTDYLGEESKSILFLAAEKDYAEIVQILINRNDINVNEISEIYGPIGQSYAYMTKKLTALHIAVENENFESIKVLLSAININTNCIEYDTIPLRGIKEKTPLIIAIEKENSNIVQLLLSKSETNPNQIYYYYDHKVPCEGSSYDELYSILTPLQLAIEKENKEIIQILLDTKKIIINDNGFKTSSSNRGRFINKTSEAALHMAVEKNNFDITQMLLSYDGINVNSSAIYNQRDNVNIILFEKTPLYIAIENENIKIIELLLNNNKINKNIELYRY</sequence>
<dbReference type="Pfam" id="PF12796">
    <property type="entry name" value="Ank_2"/>
    <property type="match status" value="2"/>
</dbReference>
<dbReference type="InterPro" id="IPR002110">
    <property type="entry name" value="Ankyrin_rpt"/>
</dbReference>
<keyword evidence="4" id="KW-1185">Reference proteome</keyword>
<gene>
    <name evidence="3" type="ORF">M9Y10_007158</name>
</gene>
<dbReference type="PANTHER" id="PTHR24198:SF165">
    <property type="entry name" value="ANKYRIN REPEAT-CONTAINING PROTEIN-RELATED"/>
    <property type="match status" value="1"/>
</dbReference>
<organism evidence="3 4">
    <name type="scientific">Tritrichomonas musculus</name>
    <dbReference type="NCBI Taxonomy" id="1915356"/>
    <lineage>
        <taxon>Eukaryota</taxon>
        <taxon>Metamonada</taxon>
        <taxon>Parabasalia</taxon>
        <taxon>Tritrichomonadida</taxon>
        <taxon>Tritrichomonadidae</taxon>
        <taxon>Tritrichomonas</taxon>
    </lineage>
</organism>
<evidence type="ECO:0008006" key="5">
    <source>
        <dbReference type="Google" id="ProtNLM"/>
    </source>
</evidence>
<evidence type="ECO:0000313" key="4">
    <source>
        <dbReference type="Proteomes" id="UP001470230"/>
    </source>
</evidence>
<evidence type="ECO:0000256" key="1">
    <source>
        <dbReference type="ARBA" id="ARBA00022737"/>
    </source>
</evidence>
<dbReference type="EMBL" id="JAPFFF010000013">
    <property type="protein sequence ID" value="KAK8871430.1"/>
    <property type="molecule type" value="Genomic_DNA"/>
</dbReference>
<comment type="caution">
    <text evidence="3">The sequence shown here is derived from an EMBL/GenBank/DDBJ whole genome shotgun (WGS) entry which is preliminary data.</text>
</comment>
<keyword evidence="1" id="KW-0677">Repeat</keyword>
<accession>A0ABR2J0K6</accession>
<dbReference type="Proteomes" id="UP001470230">
    <property type="component" value="Unassembled WGS sequence"/>
</dbReference>
<evidence type="ECO:0000313" key="3">
    <source>
        <dbReference type="EMBL" id="KAK8871430.1"/>
    </source>
</evidence>
<dbReference type="SMART" id="SM00248">
    <property type="entry name" value="ANK"/>
    <property type="match status" value="6"/>
</dbReference>
<dbReference type="InterPro" id="IPR036770">
    <property type="entry name" value="Ankyrin_rpt-contain_sf"/>
</dbReference>
<keyword evidence="2" id="KW-0040">ANK repeat</keyword>
<dbReference type="Gene3D" id="1.25.40.20">
    <property type="entry name" value="Ankyrin repeat-containing domain"/>
    <property type="match status" value="2"/>
</dbReference>
<dbReference type="SUPFAM" id="SSF48403">
    <property type="entry name" value="Ankyrin repeat"/>
    <property type="match status" value="1"/>
</dbReference>
<dbReference type="PANTHER" id="PTHR24198">
    <property type="entry name" value="ANKYRIN REPEAT AND PROTEIN KINASE DOMAIN-CONTAINING PROTEIN"/>
    <property type="match status" value="1"/>
</dbReference>
<protein>
    <recommendedName>
        <fullName evidence="5">Ankyrin</fullName>
    </recommendedName>
</protein>
<proteinExistence type="predicted"/>
<evidence type="ECO:0000256" key="2">
    <source>
        <dbReference type="ARBA" id="ARBA00023043"/>
    </source>
</evidence>
<reference evidence="3 4" key="1">
    <citation type="submission" date="2024-04" db="EMBL/GenBank/DDBJ databases">
        <title>Tritrichomonas musculus Genome.</title>
        <authorList>
            <person name="Alves-Ferreira E."/>
            <person name="Grigg M."/>
            <person name="Lorenzi H."/>
            <person name="Galac M."/>
        </authorList>
    </citation>
    <scope>NUCLEOTIDE SEQUENCE [LARGE SCALE GENOMIC DNA]</scope>
    <source>
        <strain evidence="3 4">EAF2021</strain>
    </source>
</reference>
<name>A0ABR2J0K6_9EUKA</name>